<dbReference type="SUPFAM" id="SSF63712">
    <property type="entry name" value="Nicotinic receptor ligand binding domain-like"/>
    <property type="match status" value="1"/>
</dbReference>
<evidence type="ECO:0000313" key="1">
    <source>
        <dbReference type="EMBL" id="OXA43207.1"/>
    </source>
</evidence>
<evidence type="ECO:0000313" key="2">
    <source>
        <dbReference type="Proteomes" id="UP000198287"/>
    </source>
</evidence>
<dbReference type="Gene3D" id="2.70.170.10">
    <property type="entry name" value="Neurotransmitter-gated ion-channel ligand-binding domain"/>
    <property type="match status" value="1"/>
</dbReference>
<dbReference type="EMBL" id="LNIX01000023">
    <property type="protein sequence ID" value="OXA43207.1"/>
    <property type="molecule type" value="Genomic_DNA"/>
</dbReference>
<dbReference type="InterPro" id="IPR036734">
    <property type="entry name" value="Neur_chan_lig-bd_sf"/>
</dbReference>
<dbReference type="GO" id="GO:0005230">
    <property type="term" value="F:extracellular ligand-gated monoatomic ion channel activity"/>
    <property type="evidence" value="ECO:0007669"/>
    <property type="project" value="InterPro"/>
</dbReference>
<dbReference type="AlphaFoldDB" id="A0A226DES4"/>
<sequence length="402" mass="45904">MHLKQITFSSCLIIFSLLSDFVTMGYKILQLDSNCKLPWHSRRFEYDYEVSPTARNYSATRVSISTTVSVQSYDMDLESSVFKVIVGSTFRWNDPRLAYGQREGCNRSYIVQDSNHLSMSFWLPSDSKKPGYLCSGDQYRSYIILYRNGDVTLSTSYFPQVDKVTKLGEKKYVAELNMIPEEFEDEVVYEWRPITVGFKVVNGYKISAEWKKCVVGVVNMSEKCTILYHDGLLTARFCDTPINPQKVCEDDFTSIPGLHKRKCFCSTENCNRDRQCYVCDDCPEVSQWDLKYCENKENPSDVQRDWICFTTRKHGKIRRSCLPEADTDMDLMQETCGNQVPCACDRTGCNGGKITSTNPANLMMAQQVFLGLNSRDPTIQDQALSKRIMPGSFTPSSLGKPT</sequence>
<keyword evidence="2" id="KW-1185">Reference proteome</keyword>
<dbReference type="Proteomes" id="UP000198287">
    <property type="component" value="Unassembled WGS sequence"/>
</dbReference>
<proteinExistence type="predicted"/>
<gene>
    <name evidence="1" type="ORF">Fcan01_22161</name>
</gene>
<dbReference type="GO" id="GO:0016020">
    <property type="term" value="C:membrane"/>
    <property type="evidence" value="ECO:0007669"/>
    <property type="project" value="InterPro"/>
</dbReference>
<accession>A0A226DES4</accession>
<comment type="caution">
    <text evidence="1">The sequence shown here is derived from an EMBL/GenBank/DDBJ whole genome shotgun (WGS) entry which is preliminary data.</text>
</comment>
<reference evidence="1 2" key="1">
    <citation type="submission" date="2015-12" db="EMBL/GenBank/DDBJ databases">
        <title>The genome of Folsomia candida.</title>
        <authorList>
            <person name="Faddeeva A."/>
            <person name="Derks M.F."/>
            <person name="Anvar Y."/>
            <person name="Smit S."/>
            <person name="Van Straalen N."/>
            <person name="Roelofs D."/>
        </authorList>
    </citation>
    <scope>NUCLEOTIDE SEQUENCE [LARGE SCALE GENOMIC DNA]</scope>
    <source>
        <strain evidence="1 2">VU population</strain>
        <tissue evidence="1">Whole body</tissue>
    </source>
</reference>
<protein>
    <submittedName>
        <fullName evidence="1">Gamma-aminobutyric acid receptor exp-1</fullName>
    </submittedName>
</protein>
<organism evidence="1 2">
    <name type="scientific">Folsomia candida</name>
    <name type="common">Springtail</name>
    <dbReference type="NCBI Taxonomy" id="158441"/>
    <lineage>
        <taxon>Eukaryota</taxon>
        <taxon>Metazoa</taxon>
        <taxon>Ecdysozoa</taxon>
        <taxon>Arthropoda</taxon>
        <taxon>Hexapoda</taxon>
        <taxon>Collembola</taxon>
        <taxon>Entomobryomorpha</taxon>
        <taxon>Isotomoidea</taxon>
        <taxon>Isotomidae</taxon>
        <taxon>Proisotominae</taxon>
        <taxon>Folsomia</taxon>
    </lineage>
</organism>
<name>A0A226DES4_FOLCA</name>
<keyword evidence="1" id="KW-0675">Receptor</keyword>